<dbReference type="GO" id="GO:0004672">
    <property type="term" value="F:protein kinase activity"/>
    <property type="evidence" value="ECO:0007669"/>
    <property type="project" value="InterPro"/>
</dbReference>
<name>A0A914RT22_PAREQ</name>
<evidence type="ECO:0000313" key="2">
    <source>
        <dbReference type="Proteomes" id="UP000887564"/>
    </source>
</evidence>
<sequence length="48" mass="5726">MSRKGDIYEMSRARNKKIPLKWTAPESMVALQYTKKTDVFSFMNRIKE</sequence>
<evidence type="ECO:0000259" key="1">
    <source>
        <dbReference type="Pfam" id="PF07714"/>
    </source>
</evidence>
<keyword evidence="2" id="KW-1185">Reference proteome</keyword>
<dbReference type="Gene3D" id="1.10.510.10">
    <property type="entry name" value="Transferase(Phosphotransferase) domain 1"/>
    <property type="match status" value="1"/>
</dbReference>
<proteinExistence type="predicted"/>
<dbReference type="Pfam" id="PF07714">
    <property type="entry name" value="PK_Tyr_Ser-Thr"/>
    <property type="match status" value="1"/>
</dbReference>
<dbReference type="InterPro" id="IPR001245">
    <property type="entry name" value="Ser-Thr/Tyr_kinase_cat_dom"/>
</dbReference>
<feature type="domain" description="Serine-threonine/tyrosine-protein kinase catalytic" evidence="1">
    <location>
        <begin position="9"/>
        <end position="42"/>
    </location>
</feature>
<protein>
    <submittedName>
        <fullName evidence="3">Serine-threonine/tyrosine-protein kinase catalytic domain-containing protein</fullName>
    </submittedName>
</protein>
<dbReference type="SUPFAM" id="SSF56112">
    <property type="entry name" value="Protein kinase-like (PK-like)"/>
    <property type="match status" value="1"/>
</dbReference>
<dbReference type="AlphaFoldDB" id="A0A914RT22"/>
<organism evidence="2 3">
    <name type="scientific">Parascaris equorum</name>
    <name type="common">Equine roundworm</name>
    <dbReference type="NCBI Taxonomy" id="6256"/>
    <lineage>
        <taxon>Eukaryota</taxon>
        <taxon>Metazoa</taxon>
        <taxon>Ecdysozoa</taxon>
        <taxon>Nematoda</taxon>
        <taxon>Chromadorea</taxon>
        <taxon>Rhabditida</taxon>
        <taxon>Spirurina</taxon>
        <taxon>Ascaridomorpha</taxon>
        <taxon>Ascaridoidea</taxon>
        <taxon>Ascarididae</taxon>
        <taxon>Parascaris</taxon>
    </lineage>
</organism>
<evidence type="ECO:0000313" key="3">
    <source>
        <dbReference type="WBParaSite" id="PEQ_0000511401-mRNA-1"/>
    </source>
</evidence>
<accession>A0A914RT22</accession>
<dbReference type="InterPro" id="IPR011009">
    <property type="entry name" value="Kinase-like_dom_sf"/>
</dbReference>
<reference evidence="3" key="1">
    <citation type="submission" date="2022-11" db="UniProtKB">
        <authorList>
            <consortium name="WormBaseParasite"/>
        </authorList>
    </citation>
    <scope>IDENTIFICATION</scope>
</reference>
<dbReference type="WBParaSite" id="PEQ_0000511401-mRNA-1">
    <property type="protein sequence ID" value="PEQ_0000511401-mRNA-1"/>
    <property type="gene ID" value="PEQ_0000511401"/>
</dbReference>
<dbReference type="Proteomes" id="UP000887564">
    <property type="component" value="Unplaced"/>
</dbReference>